<sequence length="299" mass="34418">MVYFAAYIPYYAWIVNLLFTLPKKKIPWVWEDQQRHTFELAKRALTSAPIRAFPIQGLGYQLYTDACDIGIAAILQQIQPITISDLQGIKIYKKLEIAYQKQENIPNLVVPIDKDKFMPSSSSWANEFEKTLVIHCAGWVHSNVDPISRLRRCFPVEQGPASDDTKTLDFYVAEKDPLTNLFDELGLDFEAGVLQSCSSVLRNKAQGCLDKKKINISFEHEVLGSSYSVIIGINEKELKEFINRYLKDAHFSKVHDALKTEENWENPTYPQYYLGDEGLIFFEDVLRRNQLCIPQNLKI</sequence>
<dbReference type="EMBL" id="BPWL01000011">
    <property type="protein sequence ID" value="GJJ15491.1"/>
    <property type="molecule type" value="Genomic_DNA"/>
</dbReference>
<dbReference type="AlphaFoldDB" id="A0AAV5ARP0"/>
<gene>
    <name evidence="2" type="ORF">Clacol_009769</name>
</gene>
<dbReference type="Proteomes" id="UP001050691">
    <property type="component" value="Unassembled WGS sequence"/>
</dbReference>
<name>A0AAV5ARP0_9AGAM</name>
<dbReference type="Gene3D" id="3.30.70.270">
    <property type="match status" value="1"/>
</dbReference>
<keyword evidence="3" id="KW-1185">Reference proteome</keyword>
<dbReference type="SUPFAM" id="SSF56672">
    <property type="entry name" value="DNA/RNA polymerases"/>
    <property type="match status" value="1"/>
</dbReference>
<reference evidence="2" key="1">
    <citation type="submission" date="2021-10" db="EMBL/GenBank/DDBJ databases">
        <title>De novo Genome Assembly of Clathrus columnatus (Basidiomycota, Fungi) Using Illumina and Nanopore Sequence Data.</title>
        <authorList>
            <person name="Ogiso-Tanaka E."/>
            <person name="Itagaki H."/>
            <person name="Hosoya T."/>
            <person name="Hosaka K."/>
        </authorList>
    </citation>
    <scope>NUCLEOTIDE SEQUENCE</scope>
    <source>
        <strain evidence="2">MO-923</strain>
    </source>
</reference>
<evidence type="ECO:0000313" key="3">
    <source>
        <dbReference type="Proteomes" id="UP001050691"/>
    </source>
</evidence>
<organism evidence="2 3">
    <name type="scientific">Clathrus columnatus</name>
    <dbReference type="NCBI Taxonomy" id="1419009"/>
    <lineage>
        <taxon>Eukaryota</taxon>
        <taxon>Fungi</taxon>
        <taxon>Dikarya</taxon>
        <taxon>Basidiomycota</taxon>
        <taxon>Agaricomycotina</taxon>
        <taxon>Agaricomycetes</taxon>
        <taxon>Phallomycetidae</taxon>
        <taxon>Phallales</taxon>
        <taxon>Clathraceae</taxon>
        <taxon>Clathrus</taxon>
    </lineage>
</organism>
<proteinExistence type="predicted"/>
<dbReference type="InterPro" id="IPR043128">
    <property type="entry name" value="Rev_trsase/Diguanyl_cyclase"/>
</dbReference>
<feature type="domain" description="Reverse transcriptase/retrotransposon-derived protein RNase H-like" evidence="1">
    <location>
        <begin position="30"/>
        <end position="80"/>
    </location>
</feature>
<protein>
    <recommendedName>
        <fullName evidence="1">Reverse transcriptase/retrotransposon-derived protein RNase H-like domain-containing protein</fullName>
    </recommendedName>
</protein>
<dbReference type="Pfam" id="PF17919">
    <property type="entry name" value="RT_RNaseH_2"/>
    <property type="match status" value="1"/>
</dbReference>
<accession>A0AAV5ARP0</accession>
<evidence type="ECO:0000259" key="1">
    <source>
        <dbReference type="Pfam" id="PF17919"/>
    </source>
</evidence>
<evidence type="ECO:0000313" key="2">
    <source>
        <dbReference type="EMBL" id="GJJ15491.1"/>
    </source>
</evidence>
<dbReference type="InterPro" id="IPR041577">
    <property type="entry name" value="RT_RNaseH_2"/>
</dbReference>
<dbReference type="InterPro" id="IPR043502">
    <property type="entry name" value="DNA/RNA_pol_sf"/>
</dbReference>
<comment type="caution">
    <text evidence="2">The sequence shown here is derived from an EMBL/GenBank/DDBJ whole genome shotgun (WGS) entry which is preliminary data.</text>
</comment>